<dbReference type="Gene3D" id="6.10.340.10">
    <property type="match status" value="1"/>
</dbReference>
<dbReference type="SUPFAM" id="SSF55874">
    <property type="entry name" value="ATPase domain of HSP90 chaperone/DNA topoisomerase II/histidine kinase"/>
    <property type="match status" value="1"/>
</dbReference>
<evidence type="ECO:0000313" key="18">
    <source>
        <dbReference type="EMBL" id="CUM88554.1"/>
    </source>
</evidence>
<accession>A0A173SDD4</accession>
<proteinExistence type="predicted"/>
<comment type="catalytic activity">
    <reaction evidence="1">
        <text>ATP + protein L-histidine = ADP + protein N-phospho-L-histidine.</text>
        <dbReference type="EC" id="2.7.13.3"/>
    </reaction>
</comment>
<evidence type="ECO:0000256" key="1">
    <source>
        <dbReference type="ARBA" id="ARBA00000085"/>
    </source>
</evidence>
<feature type="transmembrane region" description="Helical" evidence="14">
    <location>
        <begin position="9"/>
        <end position="33"/>
    </location>
</feature>
<evidence type="ECO:0000259" key="16">
    <source>
        <dbReference type="PROSITE" id="PS50885"/>
    </source>
</evidence>
<evidence type="ECO:0000256" key="11">
    <source>
        <dbReference type="ARBA" id="ARBA00022989"/>
    </source>
</evidence>
<dbReference type="SUPFAM" id="SSF158472">
    <property type="entry name" value="HAMP domain-like"/>
    <property type="match status" value="1"/>
</dbReference>
<dbReference type="CDD" id="cd00075">
    <property type="entry name" value="HATPase"/>
    <property type="match status" value="1"/>
</dbReference>
<dbReference type="InterPro" id="IPR036097">
    <property type="entry name" value="HisK_dim/P_sf"/>
</dbReference>
<evidence type="ECO:0000313" key="17">
    <source>
        <dbReference type="EMBL" id="AQP38919.1"/>
    </source>
</evidence>
<feature type="transmembrane region" description="Helical" evidence="14">
    <location>
        <begin position="177"/>
        <end position="201"/>
    </location>
</feature>
<dbReference type="SMART" id="SM00304">
    <property type="entry name" value="HAMP"/>
    <property type="match status" value="1"/>
</dbReference>
<keyword evidence="10" id="KW-0067">ATP-binding</keyword>
<evidence type="ECO:0000256" key="14">
    <source>
        <dbReference type="SAM" id="Phobius"/>
    </source>
</evidence>
<keyword evidence="4" id="KW-1003">Cell membrane</keyword>
<evidence type="ECO:0000256" key="9">
    <source>
        <dbReference type="ARBA" id="ARBA00022777"/>
    </source>
</evidence>
<keyword evidence="7 14" id="KW-0812">Transmembrane</keyword>
<keyword evidence="6 18" id="KW-0808">Transferase</keyword>
<dbReference type="PANTHER" id="PTHR45528">
    <property type="entry name" value="SENSOR HISTIDINE KINASE CPXA"/>
    <property type="match status" value="1"/>
</dbReference>
<name>A0A173SDD4_ANAHA</name>
<reference evidence="17 20" key="2">
    <citation type="journal article" date="2016" name="Sci. Rep.">
        <title>Accelerated dysbiosis of gut microbiota during aggravation of DSS-induced colitis by a butyrate-producing bacterium.</title>
        <authorList>
            <person name="Zhang Q."/>
            <person name="Wu Y."/>
            <person name="Wang J."/>
            <person name="Wu G."/>
            <person name="Long W."/>
            <person name="Xue Z."/>
            <person name="Wang L."/>
            <person name="Zhang X."/>
            <person name="Pang X."/>
            <person name="Zhao Y."/>
            <person name="Zhao L."/>
            <person name="Zhang C."/>
        </authorList>
    </citation>
    <scope>NUCLEOTIDE SEQUENCE [LARGE SCALE GENOMIC DNA]</scope>
    <source>
        <strain evidence="17 20">BPB5</strain>
    </source>
</reference>
<gene>
    <name evidence="18" type="primary">yycG</name>
    <name evidence="17" type="ORF">DO83_04460</name>
    <name evidence="18" type="ORF">ERS852425_01228</name>
</gene>
<evidence type="ECO:0000256" key="2">
    <source>
        <dbReference type="ARBA" id="ARBA00004651"/>
    </source>
</evidence>
<dbReference type="SMART" id="SM00387">
    <property type="entry name" value="HATPase_c"/>
    <property type="match status" value="1"/>
</dbReference>
<dbReference type="SUPFAM" id="SSF47384">
    <property type="entry name" value="Homodimeric domain of signal transducing histidine kinase"/>
    <property type="match status" value="1"/>
</dbReference>
<protein>
    <recommendedName>
        <fullName evidence="3">histidine kinase</fullName>
        <ecNumber evidence="3">2.7.13.3</ecNumber>
    </recommendedName>
</protein>
<evidence type="ECO:0000256" key="10">
    <source>
        <dbReference type="ARBA" id="ARBA00022840"/>
    </source>
</evidence>
<comment type="subcellular location">
    <subcellularLocation>
        <location evidence="2">Cell membrane</location>
        <topology evidence="2">Multi-pass membrane protein</topology>
    </subcellularLocation>
</comment>
<evidence type="ECO:0000256" key="8">
    <source>
        <dbReference type="ARBA" id="ARBA00022741"/>
    </source>
</evidence>
<dbReference type="Pfam" id="PF00512">
    <property type="entry name" value="HisKA"/>
    <property type="match status" value="1"/>
</dbReference>
<evidence type="ECO:0000256" key="6">
    <source>
        <dbReference type="ARBA" id="ARBA00022679"/>
    </source>
</evidence>
<feature type="domain" description="Histidine kinase" evidence="15">
    <location>
        <begin position="270"/>
        <end position="489"/>
    </location>
</feature>
<evidence type="ECO:0000256" key="12">
    <source>
        <dbReference type="ARBA" id="ARBA00023012"/>
    </source>
</evidence>
<feature type="domain" description="HAMP" evidence="16">
    <location>
        <begin position="202"/>
        <end position="255"/>
    </location>
</feature>
<dbReference type="PANTHER" id="PTHR45528:SF1">
    <property type="entry name" value="SENSOR HISTIDINE KINASE CPXA"/>
    <property type="match status" value="1"/>
</dbReference>
<dbReference type="Pfam" id="PF02518">
    <property type="entry name" value="HATPase_c"/>
    <property type="match status" value="1"/>
</dbReference>
<dbReference type="InterPro" id="IPR004358">
    <property type="entry name" value="Sig_transdc_His_kin-like_C"/>
</dbReference>
<dbReference type="AlphaFoldDB" id="A0A173SDD4"/>
<dbReference type="Proteomes" id="UP000188159">
    <property type="component" value="Chromosome"/>
</dbReference>
<dbReference type="InterPro" id="IPR036890">
    <property type="entry name" value="HATPase_C_sf"/>
</dbReference>
<evidence type="ECO:0000256" key="7">
    <source>
        <dbReference type="ARBA" id="ARBA00022692"/>
    </source>
</evidence>
<keyword evidence="5" id="KW-0597">Phosphoprotein</keyword>
<dbReference type="EC" id="2.7.13.3" evidence="3"/>
<evidence type="ECO:0000259" key="15">
    <source>
        <dbReference type="PROSITE" id="PS50109"/>
    </source>
</evidence>
<dbReference type="InterPro" id="IPR005467">
    <property type="entry name" value="His_kinase_dom"/>
</dbReference>
<dbReference type="InterPro" id="IPR050398">
    <property type="entry name" value="HssS/ArlS-like"/>
</dbReference>
<evidence type="ECO:0000256" key="3">
    <source>
        <dbReference type="ARBA" id="ARBA00012438"/>
    </source>
</evidence>
<dbReference type="PRINTS" id="PR00344">
    <property type="entry name" value="BCTRLSENSOR"/>
</dbReference>
<evidence type="ECO:0000256" key="13">
    <source>
        <dbReference type="ARBA" id="ARBA00023136"/>
    </source>
</evidence>
<evidence type="ECO:0000313" key="19">
    <source>
        <dbReference type="Proteomes" id="UP000095598"/>
    </source>
</evidence>
<dbReference type="CDD" id="cd06225">
    <property type="entry name" value="HAMP"/>
    <property type="match status" value="1"/>
</dbReference>
<evidence type="ECO:0000256" key="4">
    <source>
        <dbReference type="ARBA" id="ARBA00022475"/>
    </source>
</evidence>
<sequence>MKAVNKVRLIYLPAIVLPIFVMIVSIAGLSIGYSRINKADLSAGSFERFVNPLKTMNTETQEIFFELEDHVRKDPQIFDNEQYLNDLNERLKAKDSYLIVRKNGQIQYIGKKKVSDKLIHKLPSYGNKDSDADRGFFVSRPGNYLVKQQDFKYNDGGQGSVFIMTDLGTVLPHYRNIIIQVSCAVIGVLILTSTFLSWFMYREFVGPIRELKAGAERIKEGNLDNDVVINSGGEEIRELCNAFNEMRAELKDSIDARIVYEKQNRDLISNISHDLKTPITAIKGYVEGIMDGVADTPEKMDRYIKTVYNKANDMNVLINELSLYSKIDSNIIPYNFEKININSYFKDCVDEIGADLEQRGMMFSYRNYCAANVMVTADPEQLKRVINNIINNACKYNNKAKGKVGITLTEYDRKVQVAIKDNGIGISKEDLPHIFRRTYRADMSRNSAGGSGLGLSICKKIIEEHGGEIWAESKLRAGTTIFFTLNKVIDQSKEK</sequence>
<keyword evidence="9 18" id="KW-0418">Kinase</keyword>
<dbReference type="InterPro" id="IPR003594">
    <property type="entry name" value="HATPase_dom"/>
</dbReference>
<evidence type="ECO:0000256" key="5">
    <source>
        <dbReference type="ARBA" id="ARBA00022553"/>
    </source>
</evidence>
<keyword evidence="12" id="KW-0902">Two-component regulatory system</keyword>
<organism evidence="18 19">
    <name type="scientific">Anaerostipes hadrus</name>
    <dbReference type="NCBI Taxonomy" id="649756"/>
    <lineage>
        <taxon>Bacteria</taxon>
        <taxon>Bacillati</taxon>
        <taxon>Bacillota</taxon>
        <taxon>Clostridia</taxon>
        <taxon>Lachnospirales</taxon>
        <taxon>Lachnospiraceae</taxon>
        <taxon>Anaerostipes</taxon>
    </lineage>
</organism>
<dbReference type="GO" id="GO:0005524">
    <property type="term" value="F:ATP binding"/>
    <property type="evidence" value="ECO:0007669"/>
    <property type="project" value="UniProtKB-KW"/>
</dbReference>
<dbReference type="GO" id="GO:0005886">
    <property type="term" value="C:plasma membrane"/>
    <property type="evidence" value="ECO:0007669"/>
    <property type="project" value="UniProtKB-SubCell"/>
</dbReference>
<dbReference type="Pfam" id="PF00672">
    <property type="entry name" value="HAMP"/>
    <property type="match status" value="1"/>
</dbReference>
<dbReference type="InterPro" id="IPR003661">
    <property type="entry name" value="HisK_dim/P_dom"/>
</dbReference>
<dbReference type="Proteomes" id="UP000095598">
    <property type="component" value="Unassembled WGS sequence"/>
</dbReference>
<keyword evidence="11 14" id="KW-1133">Transmembrane helix</keyword>
<dbReference type="FunFam" id="3.30.565.10:FF:000006">
    <property type="entry name" value="Sensor histidine kinase WalK"/>
    <property type="match status" value="1"/>
</dbReference>
<dbReference type="RefSeq" id="WP_055258303.1">
    <property type="nucleotide sequence ID" value="NZ_CP012098.1"/>
</dbReference>
<keyword evidence="8" id="KW-0547">Nucleotide-binding</keyword>
<dbReference type="EMBL" id="CYXT01000007">
    <property type="protein sequence ID" value="CUM88554.1"/>
    <property type="molecule type" value="Genomic_DNA"/>
</dbReference>
<dbReference type="InterPro" id="IPR003660">
    <property type="entry name" value="HAMP_dom"/>
</dbReference>
<evidence type="ECO:0000313" key="20">
    <source>
        <dbReference type="Proteomes" id="UP000188159"/>
    </source>
</evidence>
<dbReference type="PROSITE" id="PS50109">
    <property type="entry name" value="HIS_KIN"/>
    <property type="match status" value="1"/>
</dbReference>
<keyword evidence="13 14" id="KW-0472">Membrane</keyword>
<dbReference type="EMBL" id="CP012098">
    <property type="protein sequence ID" value="AQP38919.1"/>
    <property type="molecule type" value="Genomic_DNA"/>
</dbReference>
<dbReference type="Gene3D" id="3.30.565.10">
    <property type="entry name" value="Histidine kinase-like ATPase, C-terminal domain"/>
    <property type="match status" value="1"/>
</dbReference>
<dbReference type="CDD" id="cd00082">
    <property type="entry name" value="HisKA"/>
    <property type="match status" value="1"/>
</dbReference>
<dbReference type="PROSITE" id="PS50885">
    <property type="entry name" value="HAMP"/>
    <property type="match status" value="1"/>
</dbReference>
<reference evidence="18 19" key="1">
    <citation type="submission" date="2015-09" db="EMBL/GenBank/DDBJ databases">
        <authorList>
            <consortium name="Pathogen Informatics"/>
        </authorList>
    </citation>
    <scope>NUCLEOTIDE SEQUENCE [LARGE SCALE GENOMIC DNA]</scope>
    <source>
        <strain evidence="18 19">2789STDY5608868</strain>
    </source>
</reference>
<dbReference type="Gene3D" id="1.10.287.130">
    <property type="match status" value="1"/>
</dbReference>
<dbReference type="SMART" id="SM00388">
    <property type="entry name" value="HisKA"/>
    <property type="match status" value="1"/>
</dbReference>
<dbReference type="GO" id="GO:0000155">
    <property type="term" value="F:phosphorelay sensor kinase activity"/>
    <property type="evidence" value="ECO:0007669"/>
    <property type="project" value="InterPro"/>
</dbReference>